<dbReference type="KEGG" id="eha:Ethha_1178"/>
<sequence length="312" mass="32709">MSNPYKRHGASLPALVIWIIIAALLLCFLVAGLTHTAINPIRPVVFWKGSYTSQEIKKDVALDGVHAVSISGSAADVRVTSSNDDQIHVDLKLPTDDKTSAANAVTISDGTLSISADTENHFFWFPWNWYPSSVTLALPAAYEGDFSIQTTSGDISLPDSLHLGALSIRHTSGDLEGGAITAASADIQSTSGEIHLQALDSPRFTIHQTSGNTTVNRLSGAGTFNRVSGDLEADIVSMSGNISSSSISGNTRFSLPAGQSANVRFGCVSGNIHSDYPLSFNDAHNASGAIGSAPSYTLSAQTTSGNIDLTKS</sequence>
<dbReference type="AlphaFoldDB" id="E6U523"/>
<feature type="domain" description="DUF4097" evidence="2">
    <location>
        <begin position="68"/>
        <end position="309"/>
    </location>
</feature>
<accession>E6U523</accession>
<gene>
    <name evidence="3" type="ordered locus">Ethha_1178</name>
</gene>
<organism evidence="3 4">
    <name type="scientific">Ethanoligenens harbinense (strain DSM 18485 / JCM 12961 / CGMCC 1.5033 / YUAN-3)</name>
    <dbReference type="NCBI Taxonomy" id="663278"/>
    <lineage>
        <taxon>Bacteria</taxon>
        <taxon>Bacillati</taxon>
        <taxon>Bacillota</taxon>
        <taxon>Clostridia</taxon>
        <taxon>Eubacteriales</taxon>
        <taxon>Oscillospiraceae</taxon>
        <taxon>Ethanoligenens</taxon>
    </lineage>
</organism>
<evidence type="ECO:0000259" key="2">
    <source>
        <dbReference type="Pfam" id="PF13349"/>
    </source>
</evidence>
<evidence type="ECO:0000313" key="4">
    <source>
        <dbReference type="Proteomes" id="UP000001551"/>
    </source>
</evidence>
<dbReference type="HOGENOM" id="CLU_890662_0_0_9"/>
<reference evidence="3 4" key="1">
    <citation type="submission" date="2010-12" db="EMBL/GenBank/DDBJ databases">
        <title>Complete sequence of Ethanoligenens harbinense YUAN-3.</title>
        <authorList>
            <person name="Lucas S."/>
            <person name="Copeland A."/>
            <person name="Lapidus A."/>
            <person name="Cheng J.-F."/>
            <person name="Bruce D."/>
            <person name="Goodwin L."/>
            <person name="Pitluck S."/>
            <person name="Chertkov O."/>
            <person name="Misra M."/>
            <person name="Detter J.C."/>
            <person name="Han C."/>
            <person name="Tapia R."/>
            <person name="Land M."/>
            <person name="Hauser L."/>
            <person name="Jeffries C."/>
            <person name="Kyrpides N."/>
            <person name="Ivanova N."/>
            <person name="Mikhailova N."/>
            <person name="Wang A."/>
            <person name="Mouttaki H."/>
            <person name="He Z."/>
            <person name="Zhou J."/>
            <person name="Hemme C.L."/>
            <person name="Woyke T."/>
        </authorList>
    </citation>
    <scope>NUCLEOTIDE SEQUENCE [LARGE SCALE GENOMIC DNA]</scope>
    <source>
        <strain evidence="4">DSM 18485 / JCM 12961 / CGMCC 1.5033 / YUAN-3</strain>
    </source>
</reference>
<dbReference type="RefSeq" id="WP_013485090.1">
    <property type="nucleotide sequence ID" value="NC_014828.1"/>
</dbReference>
<dbReference type="EMBL" id="CP002400">
    <property type="protein sequence ID" value="ADU26729.1"/>
    <property type="molecule type" value="Genomic_DNA"/>
</dbReference>
<keyword evidence="1" id="KW-0472">Membrane</keyword>
<dbReference type="Pfam" id="PF13349">
    <property type="entry name" value="DUF4097"/>
    <property type="match status" value="1"/>
</dbReference>
<keyword evidence="1" id="KW-0812">Transmembrane</keyword>
<keyword evidence="4" id="KW-1185">Reference proteome</keyword>
<dbReference type="STRING" id="663278.Ethha_1178"/>
<evidence type="ECO:0000256" key="1">
    <source>
        <dbReference type="SAM" id="Phobius"/>
    </source>
</evidence>
<dbReference type="Proteomes" id="UP000001551">
    <property type="component" value="Chromosome"/>
</dbReference>
<dbReference type="InterPro" id="IPR025164">
    <property type="entry name" value="Toastrack_DUF4097"/>
</dbReference>
<feature type="transmembrane region" description="Helical" evidence="1">
    <location>
        <begin position="12"/>
        <end position="33"/>
    </location>
</feature>
<proteinExistence type="predicted"/>
<dbReference type="eggNOG" id="COG3595">
    <property type="taxonomic scope" value="Bacteria"/>
</dbReference>
<protein>
    <recommendedName>
        <fullName evidence="2">DUF4097 domain-containing protein</fullName>
    </recommendedName>
</protein>
<name>E6U523_ETHHY</name>
<keyword evidence="1" id="KW-1133">Transmembrane helix</keyword>
<evidence type="ECO:0000313" key="3">
    <source>
        <dbReference type="EMBL" id="ADU26729.1"/>
    </source>
</evidence>